<evidence type="ECO:0000313" key="3">
    <source>
        <dbReference type="Proteomes" id="UP000076502"/>
    </source>
</evidence>
<dbReference type="STRING" id="178035.A0A154P4I9"/>
<dbReference type="OrthoDB" id="7553511at2759"/>
<proteinExistence type="predicted"/>
<organism evidence="2 3">
    <name type="scientific">Dufourea novaeangliae</name>
    <name type="common">Sweat bee</name>
    <dbReference type="NCBI Taxonomy" id="178035"/>
    <lineage>
        <taxon>Eukaryota</taxon>
        <taxon>Metazoa</taxon>
        <taxon>Ecdysozoa</taxon>
        <taxon>Arthropoda</taxon>
        <taxon>Hexapoda</taxon>
        <taxon>Insecta</taxon>
        <taxon>Pterygota</taxon>
        <taxon>Neoptera</taxon>
        <taxon>Endopterygota</taxon>
        <taxon>Hymenoptera</taxon>
        <taxon>Apocrita</taxon>
        <taxon>Aculeata</taxon>
        <taxon>Apoidea</taxon>
        <taxon>Anthophila</taxon>
        <taxon>Halictidae</taxon>
        <taxon>Rophitinae</taxon>
        <taxon>Dufourea</taxon>
    </lineage>
</organism>
<dbReference type="PANTHER" id="PTHR47326:SF1">
    <property type="entry name" value="HTH PSQ-TYPE DOMAIN-CONTAINING PROTEIN"/>
    <property type="match status" value="1"/>
</dbReference>
<dbReference type="InterPro" id="IPR032135">
    <property type="entry name" value="DUF4817"/>
</dbReference>
<name>A0A154P4I9_DUFNO</name>
<gene>
    <name evidence="2" type="ORF">WN55_07550</name>
</gene>
<protein>
    <recommendedName>
        <fullName evidence="1">DUF4817 domain-containing protein</fullName>
    </recommendedName>
</protein>
<dbReference type="EMBL" id="KQ434812">
    <property type="protein sequence ID" value="KZC06777.1"/>
    <property type="molecule type" value="Genomic_DNA"/>
</dbReference>
<dbReference type="AlphaFoldDB" id="A0A154P4I9"/>
<reference evidence="2 3" key="1">
    <citation type="submission" date="2015-07" db="EMBL/GenBank/DDBJ databases">
        <title>The genome of Dufourea novaeangliae.</title>
        <authorList>
            <person name="Pan H."/>
            <person name="Kapheim K."/>
        </authorList>
    </citation>
    <scope>NUCLEOTIDE SEQUENCE [LARGE SCALE GENOMIC DNA]</scope>
    <source>
        <strain evidence="2">0120121106</strain>
        <tissue evidence="2">Whole body</tissue>
    </source>
</reference>
<evidence type="ECO:0000259" key="1">
    <source>
        <dbReference type="Pfam" id="PF16087"/>
    </source>
</evidence>
<feature type="domain" description="DUF4817" evidence="1">
    <location>
        <begin position="1"/>
        <end position="48"/>
    </location>
</feature>
<evidence type="ECO:0000313" key="2">
    <source>
        <dbReference type="EMBL" id="KZC06777.1"/>
    </source>
</evidence>
<dbReference type="GO" id="GO:0003676">
    <property type="term" value="F:nucleic acid binding"/>
    <property type="evidence" value="ECO:0007669"/>
    <property type="project" value="InterPro"/>
</dbReference>
<dbReference type="InterPro" id="IPR036397">
    <property type="entry name" value="RNaseH_sf"/>
</dbReference>
<sequence length="251" mass="30038">MLLIYGQCQHNSVRARDLYAERYPQRSHPTRRTFKYLYDKLRTTGSLTHRKNSRQKQVTNEETEIGILATVVRDPCVSSRKITRESGVSQRSVIRVLRRHKYHPYHISLHQELTGTDFMNRIEFCRWTQLQIQRNNSFINWILFSDEATFTNYGNINLHNMHFWSTENSHWLRQVARQKPWSVNVWCGIIEDRIIGPYFIERNLNGRKYTTFLQETLGPLLEEIPLETRNRMWYQHDGCPAHFSLVARNEL</sequence>
<keyword evidence="3" id="KW-1185">Reference proteome</keyword>
<dbReference type="PANTHER" id="PTHR47326">
    <property type="entry name" value="TRANSPOSABLE ELEMENT TC3 TRANSPOSASE-LIKE PROTEIN"/>
    <property type="match status" value="1"/>
</dbReference>
<dbReference type="Proteomes" id="UP000076502">
    <property type="component" value="Unassembled WGS sequence"/>
</dbReference>
<dbReference type="Pfam" id="PF16087">
    <property type="entry name" value="DUF4817"/>
    <property type="match status" value="1"/>
</dbReference>
<dbReference type="Gene3D" id="3.30.420.10">
    <property type="entry name" value="Ribonuclease H-like superfamily/Ribonuclease H"/>
    <property type="match status" value="1"/>
</dbReference>
<accession>A0A154P4I9</accession>